<evidence type="ECO:0000256" key="5">
    <source>
        <dbReference type="ARBA" id="ARBA00023136"/>
    </source>
</evidence>
<accession>A0A8J1U4L0</accession>
<feature type="transmembrane region" description="Helical" evidence="7">
    <location>
        <begin position="166"/>
        <end position="188"/>
    </location>
</feature>
<keyword evidence="3 7" id="KW-0812">Transmembrane</keyword>
<dbReference type="AlphaFoldDB" id="A0A8J1U4L0"/>
<name>A0A8J1U4L0_OWEFU</name>
<dbReference type="InterPro" id="IPR051423">
    <property type="entry name" value="CD225/Dispanin"/>
</dbReference>
<dbReference type="InterPro" id="IPR007593">
    <property type="entry name" value="CD225/Dispanin_fam"/>
</dbReference>
<feature type="region of interest" description="Disordered" evidence="6">
    <location>
        <begin position="1"/>
        <end position="53"/>
    </location>
</feature>
<feature type="compositionally biased region" description="Low complexity" evidence="6">
    <location>
        <begin position="42"/>
        <end position="53"/>
    </location>
</feature>
<evidence type="ECO:0000256" key="6">
    <source>
        <dbReference type="SAM" id="MobiDB-lite"/>
    </source>
</evidence>
<evidence type="ECO:0000256" key="1">
    <source>
        <dbReference type="ARBA" id="ARBA00004370"/>
    </source>
</evidence>
<evidence type="ECO:0000256" key="3">
    <source>
        <dbReference type="ARBA" id="ARBA00022692"/>
    </source>
</evidence>
<evidence type="ECO:0000256" key="7">
    <source>
        <dbReference type="SAM" id="Phobius"/>
    </source>
</evidence>
<gene>
    <name evidence="8" type="ORF">OFUS_LOCUS16924</name>
</gene>
<feature type="transmembrane region" description="Helical" evidence="7">
    <location>
        <begin position="118"/>
        <end position="139"/>
    </location>
</feature>
<keyword evidence="4 7" id="KW-1133">Transmembrane helix</keyword>
<evidence type="ECO:0000313" key="9">
    <source>
        <dbReference type="Proteomes" id="UP000749559"/>
    </source>
</evidence>
<dbReference type="Proteomes" id="UP000749559">
    <property type="component" value="Unassembled WGS sequence"/>
</dbReference>
<evidence type="ECO:0000256" key="2">
    <source>
        <dbReference type="ARBA" id="ARBA00006843"/>
    </source>
</evidence>
<comment type="similarity">
    <text evidence="2">Belongs to the CD225/Dispanin family.</text>
</comment>
<evidence type="ECO:0000256" key="4">
    <source>
        <dbReference type="ARBA" id="ARBA00022989"/>
    </source>
</evidence>
<dbReference type="PANTHER" id="PTHR14948">
    <property type="entry name" value="NG5"/>
    <property type="match status" value="1"/>
</dbReference>
<evidence type="ECO:0000313" key="8">
    <source>
        <dbReference type="EMBL" id="CAH1791885.1"/>
    </source>
</evidence>
<dbReference type="OrthoDB" id="10038436at2759"/>
<keyword evidence="9" id="KW-1185">Reference proteome</keyword>
<keyword evidence="5 7" id="KW-0472">Membrane</keyword>
<feature type="compositionally biased region" description="Polar residues" evidence="6">
    <location>
        <begin position="1"/>
        <end position="14"/>
    </location>
</feature>
<dbReference type="GO" id="GO:0016020">
    <property type="term" value="C:membrane"/>
    <property type="evidence" value="ECO:0007669"/>
    <property type="project" value="UniProtKB-SubCell"/>
</dbReference>
<comment type="caution">
    <text evidence="8">The sequence shown here is derived from an EMBL/GenBank/DDBJ whole genome shotgun (WGS) entry which is preliminary data.</text>
</comment>
<comment type="subcellular location">
    <subcellularLocation>
        <location evidence="1">Membrane</location>
    </subcellularLocation>
</comment>
<organism evidence="8 9">
    <name type="scientific">Owenia fusiformis</name>
    <name type="common">Polychaete worm</name>
    <dbReference type="NCBI Taxonomy" id="6347"/>
    <lineage>
        <taxon>Eukaryota</taxon>
        <taxon>Metazoa</taxon>
        <taxon>Spiralia</taxon>
        <taxon>Lophotrochozoa</taxon>
        <taxon>Annelida</taxon>
        <taxon>Polychaeta</taxon>
        <taxon>Sedentaria</taxon>
        <taxon>Canalipalpata</taxon>
        <taxon>Sabellida</taxon>
        <taxon>Oweniida</taxon>
        <taxon>Oweniidae</taxon>
        <taxon>Owenia</taxon>
    </lineage>
</organism>
<dbReference type="Pfam" id="PF04505">
    <property type="entry name" value="CD225"/>
    <property type="match status" value="1"/>
</dbReference>
<sequence length="192" mass="20428">MDNAQSVDATNNDTKTTEDKEVKPPPYSVAEASGTSPPQLNGQAGAQWSQAGQQYGQAWPQPQYCEKGALSGPEGLEYGQPYTGNPVSYAAETNQVVITTQPMQNGMAVNVGAPPPDYLAWSIFTTICCCFCLGIAAIVTSMKSRDYARAGDVKRAQQKSITARNLNFAGIVIGLIAIVAIVVLRVILPMTL</sequence>
<reference evidence="8" key="1">
    <citation type="submission" date="2022-03" db="EMBL/GenBank/DDBJ databases">
        <authorList>
            <person name="Martin C."/>
        </authorList>
    </citation>
    <scope>NUCLEOTIDE SEQUENCE</scope>
</reference>
<protein>
    <submittedName>
        <fullName evidence="8">Uncharacterized protein</fullName>
    </submittedName>
</protein>
<dbReference type="PANTHER" id="PTHR14948:SF44">
    <property type="entry name" value="PROLINE-RICH TRANSMEMBRANE PROTEIN 1-LIKE"/>
    <property type="match status" value="1"/>
</dbReference>
<dbReference type="EMBL" id="CAIIXF020000008">
    <property type="protein sequence ID" value="CAH1791885.1"/>
    <property type="molecule type" value="Genomic_DNA"/>
</dbReference>
<proteinExistence type="inferred from homology"/>